<evidence type="ECO:0000313" key="1">
    <source>
        <dbReference type="EMBL" id="MDT7043263.1"/>
    </source>
</evidence>
<accession>A0ABU3KA38</accession>
<organism evidence="1 2">
    <name type="scientific">Candidatus Nitronereus thalassa</name>
    <dbReference type="NCBI Taxonomy" id="3020898"/>
    <lineage>
        <taxon>Bacteria</taxon>
        <taxon>Pseudomonadati</taxon>
        <taxon>Nitrospirota</taxon>
        <taxon>Nitrospiria</taxon>
        <taxon>Nitrospirales</taxon>
        <taxon>Nitrospiraceae</taxon>
        <taxon>Candidatus Nitronereus</taxon>
    </lineage>
</organism>
<dbReference type="Proteomes" id="UP001250932">
    <property type="component" value="Unassembled WGS sequence"/>
</dbReference>
<protein>
    <submittedName>
        <fullName evidence="1">Uncharacterized protein</fullName>
    </submittedName>
</protein>
<evidence type="ECO:0000313" key="2">
    <source>
        <dbReference type="Proteomes" id="UP001250932"/>
    </source>
</evidence>
<comment type="caution">
    <text evidence="1">The sequence shown here is derived from an EMBL/GenBank/DDBJ whole genome shotgun (WGS) entry which is preliminary data.</text>
</comment>
<name>A0ABU3KA38_9BACT</name>
<sequence>MMMHKKIWKTRNTEKLFWWIAPHVVVLFMVFGMGAQVYGKTKPTMAPKEATSGITENPGSGNRVLALDQKNWKQPQSSFNWVAMARDIKIPWDSHGRQGWLTDDAYVEPVDPGASEFSLNTDVFYIVFSVPGMDAPFQFRAAWYFMPDGKTPESEYSGTDALFLEMNQKAGYLEIFRPEEGWKKGKYLLRLFYESPGQELYDGNIVGTMVFTITDQPVS</sequence>
<reference evidence="1 2" key="1">
    <citation type="journal article" date="2023" name="ISME J.">
        <title>Cultivation and genomic characterization of novel and ubiquitous marine nitrite-oxidizing bacteria from the Nitrospirales.</title>
        <authorList>
            <person name="Mueller A.J."/>
            <person name="Daebeler A."/>
            <person name="Herbold C.W."/>
            <person name="Kirkegaard R.H."/>
            <person name="Daims H."/>
        </authorList>
    </citation>
    <scope>NUCLEOTIDE SEQUENCE [LARGE SCALE GENOMIC DNA]</scope>
    <source>
        <strain evidence="1 2">EB</strain>
    </source>
</reference>
<dbReference type="EMBL" id="JAQOUE010000001">
    <property type="protein sequence ID" value="MDT7043263.1"/>
    <property type="molecule type" value="Genomic_DNA"/>
</dbReference>
<gene>
    <name evidence="1" type="ORF">PPG34_12955</name>
</gene>
<proteinExistence type="predicted"/>
<dbReference type="RefSeq" id="WP_313833802.1">
    <property type="nucleotide sequence ID" value="NZ_JAQOUE010000001.1"/>
</dbReference>
<keyword evidence="2" id="KW-1185">Reference proteome</keyword>